<reference evidence="1" key="1">
    <citation type="journal article" date="2021" name="Proc. Natl. Acad. Sci. U.S.A.">
        <title>A Catalog of Tens of Thousands of Viruses from Human Metagenomes Reveals Hidden Associations with Chronic Diseases.</title>
        <authorList>
            <person name="Tisza M.J."/>
            <person name="Buck C.B."/>
        </authorList>
    </citation>
    <scope>NUCLEOTIDE SEQUENCE</scope>
    <source>
        <strain evidence="1">Ct7Ux15</strain>
    </source>
</reference>
<proteinExistence type="predicted"/>
<name>A0A8S5N4A2_9CAUD</name>
<sequence length="76" mass="8447">MLTEYACPRRELSCIVGNLFVELEPPCDHCAAGDSLTICGTTYAGTRATLTVTEYGFTFDGPPEEVEQIRERRCLK</sequence>
<organism evidence="1">
    <name type="scientific">Caudovirales sp. ct7Ux15</name>
    <dbReference type="NCBI Taxonomy" id="2826767"/>
    <lineage>
        <taxon>Viruses</taxon>
        <taxon>Duplodnaviria</taxon>
        <taxon>Heunggongvirae</taxon>
        <taxon>Uroviricota</taxon>
        <taxon>Caudoviricetes</taxon>
    </lineage>
</organism>
<dbReference type="EMBL" id="BK015058">
    <property type="protein sequence ID" value="DAD89304.1"/>
    <property type="molecule type" value="Genomic_DNA"/>
</dbReference>
<accession>A0A8S5N4A2</accession>
<protein>
    <submittedName>
        <fullName evidence="1">Uncharacterized protein</fullName>
    </submittedName>
</protein>
<evidence type="ECO:0000313" key="1">
    <source>
        <dbReference type="EMBL" id="DAD89304.1"/>
    </source>
</evidence>